<evidence type="ECO:0000259" key="5">
    <source>
        <dbReference type="PROSITE" id="PS50103"/>
    </source>
</evidence>
<keyword evidence="2" id="KW-0479">Metal-binding</keyword>
<dbReference type="GO" id="GO:0003677">
    <property type="term" value="F:DNA binding"/>
    <property type="evidence" value="ECO:0007669"/>
    <property type="project" value="UniProtKB-KW"/>
</dbReference>
<keyword evidence="4" id="KW-0732">Signal</keyword>
<dbReference type="Proteomes" id="UP000288805">
    <property type="component" value="Unassembled WGS sequence"/>
</dbReference>
<dbReference type="EMBL" id="QGNW01000015">
    <property type="protein sequence ID" value="RVX16610.1"/>
    <property type="molecule type" value="Genomic_DNA"/>
</dbReference>
<proteinExistence type="predicted"/>
<evidence type="ECO:0000256" key="2">
    <source>
        <dbReference type="PROSITE-ProRule" id="PRU00723"/>
    </source>
</evidence>
<gene>
    <name evidence="6" type="primary">Os04g0663200_0</name>
    <name evidence="6" type="ORF">CK203_006069</name>
</gene>
<sequence>MCLSSCYFLVLFSVCAKLRTIYAIMNVPENCSSLRVDREILNLVLEKGIGIQQYGRYTSQLTVILLGHFLVESQQSLFSLACVHWDANGILDGCHLVAIRDEVGWKFYFPLSRLAKLFRSKDCPSQVCLKARDGLLAKKSWILHSDGRDTNGLPHGFKDTRVNQSKKKVSHIPKIKWKCPPKFVLSSNWLVASGEESQEAEAQKLRENHVVEAVYPRISAIPLSPSISLDIEECHQDDCDIPLVPITSMEDEGTVDTLFDLAAPINSSMISKPPALSQDLLASGNTSQCNRPVLEPPAIEKTALGLSPDVEADIIAAATAAITMVMRCKEQGSLIDTDLLIKILTNPKMTEKLINDCREPGGTSTIPLSESKPVTQLVTVSCSEPARVLEPRPANENMCYQPKRVRPALDSRSPQEDTFPVSRSKQVAHRVPLPHTNGNMCSLPGDKRPALNSSPLQPDNFPISCSKPVTLPKPESGNIYPLPNGMLPDSNSRLSIPDTVTVSLSPAPLPSKGPNMVLLSQPAKVNLCSIPNDVQPAINLRPPQADAVQFSRSKPANGNMYSLVDEVLAAASNSRPPQLDTVPVSSSKPVSLSVPVLPSIEVDMVATQKAANENFYPLWSGSGSTVSTRYSREPMVPLSGFNPAPLLVRSSVLEPRVLSPRPTNGNLHNILKGVQPTLNTTPTLPDILPTSSFKAIKSHVKDVNYYKSLVKQHGGEKQGTQDQIIPQYANHENYLQGMELIQNFKPTELKPKSQKSCIFYNSPTGCRNGTNCPYQHDTFSQLRCGSMLEDKRAKRMKLDGKITGRK</sequence>
<dbReference type="PANTHER" id="PTHR33400">
    <property type="entry name" value="ZINC FINGER CCCH DOMAIN-CONTAINING PROTEIN 6-RELATED"/>
    <property type="match status" value="1"/>
</dbReference>
<evidence type="ECO:0000256" key="3">
    <source>
        <dbReference type="SAM" id="MobiDB-lite"/>
    </source>
</evidence>
<keyword evidence="1" id="KW-0238">DNA-binding</keyword>
<name>A0A438K5X4_VITVI</name>
<organism evidence="6 7">
    <name type="scientific">Vitis vinifera</name>
    <name type="common">Grape</name>
    <dbReference type="NCBI Taxonomy" id="29760"/>
    <lineage>
        <taxon>Eukaryota</taxon>
        <taxon>Viridiplantae</taxon>
        <taxon>Streptophyta</taxon>
        <taxon>Embryophyta</taxon>
        <taxon>Tracheophyta</taxon>
        <taxon>Spermatophyta</taxon>
        <taxon>Magnoliopsida</taxon>
        <taxon>eudicotyledons</taxon>
        <taxon>Gunneridae</taxon>
        <taxon>Pentapetalae</taxon>
        <taxon>rosids</taxon>
        <taxon>Vitales</taxon>
        <taxon>Vitaceae</taxon>
        <taxon>Viteae</taxon>
        <taxon>Vitis</taxon>
    </lineage>
</organism>
<dbReference type="PANTHER" id="PTHR33400:SF9">
    <property type="entry name" value="C3H1-TYPE DOMAIN-CONTAINING PROTEIN"/>
    <property type="match status" value="1"/>
</dbReference>
<feature type="chain" id="PRO_5019011868" evidence="4">
    <location>
        <begin position="24"/>
        <end position="806"/>
    </location>
</feature>
<keyword evidence="2" id="KW-0863">Zinc-finger</keyword>
<feature type="region of interest" description="Disordered" evidence="3">
    <location>
        <begin position="407"/>
        <end position="427"/>
    </location>
</feature>
<comment type="caution">
    <text evidence="6">The sequence shown here is derived from an EMBL/GenBank/DDBJ whole genome shotgun (WGS) entry which is preliminary data.</text>
</comment>
<accession>A0A438K5X4</accession>
<feature type="domain" description="C3H1-type" evidence="5">
    <location>
        <begin position="751"/>
        <end position="779"/>
    </location>
</feature>
<feature type="signal peptide" evidence="4">
    <location>
        <begin position="1"/>
        <end position="23"/>
    </location>
</feature>
<dbReference type="PROSITE" id="PS50103">
    <property type="entry name" value="ZF_C3H1"/>
    <property type="match status" value="1"/>
</dbReference>
<evidence type="ECO:0000256" key="1">
    <source>
        <dbReference type="ARBA" id="ARBA00023125"/>
    </source>
</evidence>
<dbReference type="AlphaFoldDB" id="A0A438K5X4"/>
<evidence type="ECO:0000313" key="6">
    <source>
        <dbReference type="EMBL" id="RVX16610.1"/>
    </source>
</evidence>
<evidence type="ECO:0000256" key="4">
    <source>
        <dbReference type="SAM" id="SignalP"/>
    </source>
</evidence>
<dbReference type="GO" id="GO:0008270">
    <property type="term" value="F:zinc ion binding"/>
    <property type="evidence" value="ECO:0007669"/>
    <property type="project" value="UniProtKB-KW"/>
</dbReference>
<protein>
    <submittedName>
        <fullName evidence="6">Zinc finger CCCH domain-containing protein 30</fullName>
    </submittedName>
</protein>
<reference evidence="6 7" key="1">
    <citation type="journal article" date="2018" name="PLoS Genet.">
        <title>Population sequencing reveals clonal diversity and ancestral inbreeding in the grapevine cultivar Chardonnay.</title>
        <authorList>
            <person name="Roach M.J."/>
            <person name="Johnson D.L."/>
            <person name="Bohlmann J."/>
            <person name="van Vuuren H.J."/>
            <person name="Jones S.J."/>
            <person name="Pretorius I.S."/>
            <person name="Schmidt S.A."/>
            <person name="Borneman A.R."/>
        </authorList>
    </citation>
    <scope>NUCLEOTIDE SEQUENCE [LARGE SCALE GENOMIC DNA]</scope>
    <source>
        <strain evidence="7">cv. Chardonnay</strain>
        <tissue evidence="6">Leaf</tissue>
    </source>
</reference>
<evidence type="ECO:0000313" key="7">
    <source>
        <dbReference type="Proteomes" id="UP000288805"/>
    </source>
</evidence>
<dbReference type="InterPro" id="IPR000571">
    <property type="entry name" value="Znf_CCCH"/>
</dbReference>
<feature type="zinc finger region" description="C3H1-type" evidence="2">
    <location>
        <begin position="751"/>
        <end position="779"/>
    </location>
</feature>
<keyword evidence="2" id="KW-0862">Zinc</keyword>